<sequence>MENYSPSETRKGKPEPVAALEARLMEIEDGLLDPYAFSSRTLIQATFPHSSKAGDKIVLLNGVMKVTMMSPYGLPYGVYPRLIMCWLTREAIRRRDLPVEEARVIPLGGSLSEFMREVGLKNASGGKNGNIANLRKQLKSLFATLISIEVEGHEYRDGKQIAFDQLDNTLIAESSMLWWDTRRPDQLSLQDSSVTLTEAFYRELTCSAVPLDLGILRQIRRSPLAIDLYCWLTYRLSYHRGITVVTWDQLRGQFGASYPNTMRGRSNWKIKVLAALEKVVEAWPDASVEATLNGLMLKPGDPSVPRQVEDDIKKRYRLGEDNPF</sequence>
<name>A0A430HUQ4_9CORY</name>
<dbReference type="AlphaFoldDB" id="A0A430HUQ4"/>
<organism evidence="1 2">
    <name type="scientific">Corynebacterium hylobatis</name>
    <dbReference type="NCBI Taxonomy" id="1859290"/>
    <lineage>
        <taxon>Bacteria</taxon>
        <taxon>Bacillati</taxon>
        <taxon>Actinomycetota</taxon>
        <taxon>Actinomycetes</taxon>
        <taxon>Mycobacteriales</taxon>
        <taxon>Corynebacteriaceae</taxon>
        <taxon>Corynebacterium</taxon>
    </lineage>
</organism>
<comment type="caution">
    <text evidence="1">The sequence shown here is derived from an EMBL/GenBank/DDBJ whole genome shotgun (WGS) entry which is preliminary data.</text>
</comment>
<protein>
    <submittedName>
        <fullName evidence="1">Plasmid encoded RepA protein</fullName>
    </submittedName>
</protein>
<dbReference type="EMBL" id="RXHJ01000024">
    <property type="protein sequence ID" value="RSZ61315.1"/>
    <property type="molecule type" value="Genomic_DNA"/>
</dbReference>
<evidence type="ECO:0000313" key="1">
    <source>
        <dbReference type="EMBL" id="RSZ61315.1"/>
    </source>
</evidence>
<dbReference type="Pfam" id="PF04796">
    <property type="entry name" value="RepA_C"/>
    <property type="match status" value="1"/>
</dbReference>
<proteinExistence type="predicted"/>
<gene>
    <name evidence="1" type="ORF">EAH68_13715</name>
</gene>
<dbReference type="InterPro" id="IPR006881">
    <property type="entry name" value="RepA_C"/>
</dbReference>
<accession>A0A430HUQ4</accession>
<dbReference type="OrthoDB" id="1524783at2"/>
<dbReference type="Proteomes" id="UP000274907">
    <property type="component" value="Unassembled WGS sequence"/>
</dbReference>
<keyword evidence="2" id="KW-1185">Reference proteome</keyword>
<reference evidence="1 2" key="1">
    <citation type="submission" date="2018-12" db="EMBL/GenBank/DDBJ databases">
        <title>YIM 101343 draft genome.</title>
        <authorList>
            <person name="Chen X."/>
        </authorList>
    </citation>
    <scope>NUCLEOTIDE SEQUENCE [LARGE SCALE GENOMIC DNA]</scope>
    <source>
        <strain evidence="1 2">YIM 101343</strain>
    </source>
</reference>
<evidence type="ECO:0000313" key="2">
    <source>
        <dbReference type="Proteomes" id="UP000274907"/>
    </source>
</evidence>